<feature type="transmembrane region" description="Helical" evidence="2">
    <location>
        <begin position="35"/>
        <end position="56"/>
    </location>
</feature>
<name>A0ABR9AX38_9BACL</name>
<keyword evidence="2" id="KW-1003">Cell membrane</keyword>
<dbReference type="PANTHER" id="PTHR33269:SF17">
    <property type="entry name" value="NADH-UBIQUINONE OXIDOREDUCTASE CHAIN 6"/>
    <property type="match status" value="1"/>
</dbReference>
<evidence type="ECO:0000313" key="3">
    <source>
        <dbReference type="EMBL" id="MBD8498214.1"/>
    </source>
</evidence>
<protein>
    <recommendedName>
        <fullName evidence="2">NADH-quinone oxidoreductase subunit J</fullName>
        <ecNumber evidence="2">7.1.1.-</ecNumber>
    </recommendedName>
</protein>
<dbReference type="EMBL" id="JACYTN010000003">
    <property type="protein sequence ID" value="MBD8498214.1"/>
    <property type="molecule type" value="Genomic_DNA"/>
</dbReference>
<comment type="similarity">
    <text evidence="1 2">Belongs to the complex I subunit 6 family.</text>
</comment>
<keyword evidence="2" id="KW-0812">Transmembrane</keyword>
<dbReference type="GO" id="GO:0016491">
    <property type="term" value="F:oxidoreductase activity"/>
    <property type="evidence" value="ECO:0007669"/>
    <property type="project" value="UniProtKB-KW"/>
</dbReference>
<feature type="transmembrane region" description="Helical" evidence="2">
    <location>
        <begin position="95"/>
        <end position="117"/>
    </location>
</feature>
<feature type="transmembrane region" description="Helical" evidence="2">
    <location>
        <begin position="148"/>
        <end position="169"/>
    </location>
</feature>
<comment type="catalytic activity">
    <reaction evidence="2">
        <text>a quinone + NADH + 5 H(+)(in) = a quinol + NAD(+) + 4 H(+)(out)</text>
        <dbReference type="Rhea" id="RHEA:57888"/>
        <dbReference type="ChEBI" id="CHEBI:15378"/>
        <dbReference type="ChEBI" id="CHEBI:24646"/>
        <dbReference type="ChEBI" id="CHEBI:57540"/>
        <dbReference type="ChEBI" id="CHEBI:57945"/>
        <dbReference type="ChEBI" id="CHEBI:132124"/>
    </reaction>
</comment>
<comment type="subcellular location">
    <subcellularLocation>
        <location evidence="2">Cell membrane</location>
        <topology evidence="2">Multi-pass membrane protein</topology>
    </subcellularLocation>
</comment>
<comment type="caution">
    <text evidence="3">The sequence shown here is derived from an EMBL/GenBank/DDBJ whole genome shotgun (WGS) entry which is preliminary data.</text>
</comment>
<keyword evidence="3" id="KW-0560">Oxidoreductase</keyword>
<evidence type="ECO:0000256" key="2">
    <source>
        <dbReference type="RuleBase" id="RU004429"/>
    </source>
</evidence>
<comment type="function">
    <text evidence="2">NDH-1 shuttles electrons from NADH, via FMN and iron-sulfur (Fe-S) centers, to quinones in the respiratory chain. Couples the redox reaction to proton translocation (for every two electrons transferred, four hydrogen ions are translocated across the cytoplasmic membrane), and thus conserves the redox energy in a proton gradient.</text>
</comment>
<feature type="transmembrane region" description="Helical" evidence="2">
    <location>
        <begin position="6"/>
        <end position="28"/>
    </location>
</feature>
<dbReference type="EC" id="7.1.1.-" evidence="2"/>
<keyword evidence="4" id="KW-1185">Reference proteome</keyword>
<reference evidence="3 4" key="1">
    <citation type="submission" date="2020-09" db="EMBL/GenBank/DDBJ databases">
        <title>Paenibacillus sp. CAU 1523 isolated from sand of Haeundae Beach.</title>
        <authorList>
            <person name="Kim W."/>
        </authorList>
    </citation>
    <scope>NUCLEOTIDE SEQUENCE [LARGE SCALE GENOMIC DNA]</scope>
    <source>
        <strain evidence="3 4">CAU 1523</strain>
    </source>
</reference>
<keyword evidence="2" id="KW-0520">NAD</keyword>
<proteinExistence type="inferred from homology"/>
<dbReference type="Proteomes" id="UP000634529">
    <property type="component" value="Unassembled WGS sequence"/>
</dbReference>
<sequence length="189" mass="20555">MFDLSFVWNGHSILFLILAVCIISGAVFMLNFSKIIHMVVSLAFTFIGLAGVYVLLEAEFVATVQILVYAGAISILMIFGIMMTKHDQLEEEPRIQWKGVFAAVGCLALFVAIFFAIRSTSFPTAPATGPLAEDNTLELGKQIFTAHVIPFELLSVLLTVAFIGAIVVAKHEDAEESEVVSSPSQKEAE</sequence>
<dbReference type="InterPro" id="IPR042106">
    <property type="entry name" value="Nuo/plastoQ_OxRdtase_6_NuoJ"/>
</dbReference>
<organism evidence="3 4">
    <name type="scientific">Paenibacillus arenosi</name>
    <dbReference type="NCBI Taxonomy" id="2774142"/>
    <lineage>
        <taxon>Bacteria</taxon>
        <taxon>Bacillati</taxon>
        <taxon>Bacillota</taxon>
        <taxon>Bacilli</taxon>
        <taxon>Bacillales</taxon>
        <taxon>Paenibacillaceae</taxon>
        <taxon>Paenibacillus</taxon>
    </lineage>
</organism>
<dbReference type="Gene3D" id="1.20.120.1200">
    <property type="entry name" value="NADH-ubiquinone/plastoquinone oxidoreductase chain 6, subunit NuoJ"/>
    <property type="match status" value="1"/>
</dbReference>
<dbReference type="RefSeq" id="WP_192024581.1">
    <property type="nucleotide sequence ID" value="NZ_JACYTN010000003.1"/>
</dbReference>
<dbReference type="PANTHER" id="PTHR33269">
    <property type="entry name" value="NADH-UBIQUINONE OXIDOREDUCTASE CHAIN 6"/>
    <property type="match status" value="1"/>
</dbReference>
<dbReference type="Pfam" id="PF00499">
    <property type="entry name" value="Oxidored_q3"/>
    <property type="match status" value="1"/>
</dbReference>
<feature type="transmembrane region" description="Helical" evidence="2">
    <location>
        <begin position="62"/>
        <end position="83"/>
    </location>
</feature>
<accession>A0ABR9AX38</accession>
<keyword evidence="2" id="KW-1133">Transmembrane helix</keyword>
<dbReference type="NCBIfam" id="NF005168">
    <property type="entry name" value="PRK06638.2-3"/>
    <property type="match status" value="1"/>
</dbReference>
<evidence type="ECO:0000256" key="1">
    <source>
        <dbReference type="ARBA" id="ARBA00005698"/>
    </source>
</evidence>
<gene>
    <name evidence="3" type="ORF">IFO66_07815</name>
</gene>
<keyword evidence="2" id="KW-0874">Quinone</keyword>
<evidence type="ECO:0000313" key="4">
    <source>
        <dbReference type="Proteomes" id="UP000634529"/>
    </source>
</evidence>
<dbReference type="InterPro" id="IPR001457">
    <property type="entry name" value="NADH_UbQ/plastoQ_OxRdtase_su6"/>
</dbReference>
<keyword evidence="2" id="KW-0472">Membrane</keyword>